<dbReference type="PROSITE" id="PS00463">
    <property type="entry name" value="ZN2_CY6_FUNGAL_1"/>
    <property type="match status" value="1"/>
</dbReference>
<dbReference type="InterPro" id="IPR001138">
    <property type="entry name" value="Zn2Cys6_DnaBD"/>
</dbReference>
<dbReference type="CDD" id="cd00067">
    <property type="entry name" value="GAL4"/>
    <property type="match status" value="1"/>
</dbReference>
<gene>
    <name evidence="3" type="ORF">MSYG_3058</name>
</gene>
<sequence length="661" mass="72083">MESEKSKQAVRSKAFVVSQDGRKICVTESQTLGYTLRNACEPCRIRKLRCSGLINGDLSCYRCGSDNVECYFTTRRPIGRPRKRPISEAPLNTDVLAMQFFRHSGGIDRDSIQSPSPTTMESPESYQNLSTPVSRTRNASGSVSPTLTGTSEFVSKPLDKIEMEPAVLRGQMIQGDSSMNRQLPPLPTEHMDVSPTVAQFSCSEDTECHASLSDLSLAAFVESLYTLEIAPSDGLTSNMLVTQLSEGLSNDSSTSNTLLEMEKPSTLFSGTSDAEPDFEYAQSAFLHENLAFSVPSDMRWWDAAWSLPQTLDKPKSFSTPSNACDPDQISRVGYYDFLTKDTLIQPEPTGINSLKSSKAQSPKGSSFTKNSCCGIAEKKFDAEAHAALHTPHVPSLHSSSIPEKIHCVPSPSGTHCSCRCDSGLALLSLERTLRHRIQDTSQNTSDTSQSQVMSSLVFTLSMSQSISQKCGCSADCPTCKKDPSYRSSALLLISTALQIYAKALQLFHDVLIADRPRGCCCSTSNTYCACSGSSEPKGKHASGAKPSIDVRIGDYLPSGQNSRKIALYALKLELIDLERALARVHSAADRPLLPYVQGQRDTVCQKNECCTGVSSSTVELNKTPLCLNPIDRLVIRKLHTQLNEVLHALDGMGVRDNFTSD</sequence>
<dbReference type="GO" id="GO:0008270">
    <property type="term" value="F:zinc ion binding"/>
    <property type="evidence" value="ECO:0007669"/>
    <property type="project" value="InterPro"/>
</dbReference>
<reference evidence="4" key="1">
    <citation type="journal article" date="2017" name="Nucleic Acids Res.">
        <title>Proteogenomics produces comprehensive and highly accurate protein-coding gene annotation in a complete genome assembly of Malassezia sympodialis.</title>
        <authorList>
            <person name="Zhu Y."/>
            <person name="Engstroem P.G."/>
            <person name="Tellgren-Roth C."/>
            <person name="Baudo C.D."/>
            <person name="Kennell J.C."/>
            <person name="Sun S."/>
            <person name="Billmyre R.B."/>
            <person name="Schroeder M.S."/>
            <person name="Andersson A."/>
            <person name="Holm T."/>
            <person name="Sigurgeirsson B."/>
            <person name="Wu G."/>
            <person name="Sankaranarayanan S.R."/>
            <person name="Siddharthan R."/>
            <person name="Sanyal K."/>
            <person name="Lundeberg J."/>
            <person name="Nystedt B."/>
            <person name="Boekhout T."/>
            <person name="Dawson T.L. Jr."/>
            <person name="Heitman J."/>
            <person name="Scheynius A."/>
            <person name="Lehtioe J."/>
        </authorList>
    </citation>
    <scope>NUCLEOTIDE SEQUENCE [LARGE SCALE GENOMIC DNA]</scope>
    <source>
        <strain evidence="4">ATCC 42132</strain>
    </source>
</reference>
<dbReference type="SMART" id="SM00066">
    <property type="entry name" value="GAL4"/>
    <property type="match status" value="1"/>
</dbReference>
<evidence type="ECO:0000313" key="3">
    <source>
        <dbReference type="EMBL" id="SHO78711.1"/>
    </source>
</evidence>
<dbReference type="InterPro" id="IPR036864">
    <property type="entry name" value="Zn2-C6_fun-type_DNA-bd_sf"/>
</dbReference>
<evidence type="ECO:0000313" key="4">
    <source>
        <dbReference type="Proteomes" id="UP000186303"/>
    </source>
</evidence>
<proteinExistence type="predicted"/>
<dbReference type="PROSITE" id="PS50048">
    <property type="entry name" value="ZN2_CY6_FUNGAL_2"/>
    <property type="match status" value="1"/>
</dbReference>
<feature type="compositionally biased region" description="Low complexity" evidence="1">
    <location>
        <begin position="114"/>
        <end position="125"/>
    </location>
</feature>
<dbReference type="AlphaFoldDB" id="A0A1M8A8J3"/>
<feature type="domain" description="Zn(2)-C6 fungal-type" evidence="2">
    <location>
        <begin position="39"/>
        <end position="72"/>
    </location>
</feature>
<dbReference type="VEuPathDB" id="FungiDB:MSYG_3058"/>
<evidence type="ECO:0000256" key="1">
    <source>
        <dbReference type="SAM" id="MobiDB-lite"/>
    </source>
</evidence>
<evidence type="ECO:0000259" key="2">
    <source>
        <dbReference type="PROSITE" id="PS50048"/>
    </source>
</evidence>
<dbReference type="EMBL" id="LT671824">
    <property type="protein sequence ID" value="SHO78711.1"/>
    <property type="molecule type" value="Genomic_DNA"/>
</dbReference>
<dbReference type="Gene3D" id="4.10.240.10">
    <property type="entry name" value="Zn(2)-C6 fungal-type DNA-binding domain"/>
    <property type="match status" value="1"/>
</dbReference>
<keyword evidence="4" id="KW-1185">Reference proteome</keyword>
<dbReference type="GO" id="GO:0000981">
    <property type="term" value="F:DNA-binding transcription factor activity, RNA polymerase II-specific"/>
    <property type="evidence" value="ECO:0007669"/>
    <property type="project" value="InterPro"/>
</dbReference>
<feature type="compositionally biased region" description="Polar residues" evidence="1">
    <location>
        <begin position="126"/>
        <end position="151"/>
    </location>
</feature>
<organism evidence="3 4">
    <name type="scientific">Malassezia sympodialis (strain ATCC 42132)</name>
    <name type="common">Atopic eczema-associated yeast</name>
    <dbReference type="NCBI Taxonomy" id="1230383"/>
    <lineage>
        <taxon>Eukaryota</taxon>
        <taxon>Fungi</taxon>
        <taxon>Dikarya</taxon>
        <taxon>Basidiomycota</taxon>
        <taxon>Ustilaginomycotina</taxon>
        <taxon>Malasseziomycetes</taxon>
        <taxon>Malasseziales</taxon>
        <taxon>Malasseziaceae</taxon>
        <taxon>Malassezia</taxon>
    </lineage>
</organism>
<accession>A0A1M8A8J3</accession>
<dbReference type="Proteomes" id="UP000186303">
    <property type="component" value="Chromosome 4"/>
</dbReference>
<feature type="region of interest" description="Disordered" evidence="1">
    <location>
        <begin position="106"/>
        <end position="151"/>
    </location>
</feature>
<dbReference type="Pfam" id="PF00172">
    <property type="entry name" value="Zn_clus"/>
    <property type="match status" value="1"/>
</dbReference>
<name>A0A1M8A8J3_MALS4</name>
<protein>
    <recommendedName>
        <fullName evidence="2">Zn(2)-C6 fungal-type domain-containing protein</fullName>
    </recommendedName>
</protein>
<dbReference type="OrthoDB" id="39175at2759"/>
<dbReference type="SUPFAM" id="SSF57701">
    <property type="entry name" value="Zn2/Cys6 DNA-binding domain"/>
    <property type="match status" value="1"/>
</dbReference>